<organism evidence="1 2">
    <name type="scientific">Periplaneta americana</name>
    <name type="common">American cockroach</name>
    <name type="synonym">Blatta americana</name>
    <dbReference type="NCBI Taxonomy" id="6978"/>
    <lineage>
        <taxon>Eukaryota</taxon>
        <taxon>Metazoa</taxon>
        <taxon>Ecdysozoa</taxon>
        <taxon>Arthropoda</taxon>
        <taxon>Hexapoda</taxon>
        <taxon>Insecta</taxon>
        <taxon>Pterygota</taxon>
        <taxon>Neoptera</taxon>
        <taxon>Polyneoptera</taxon>
        <taxon>Dictyoptera</taxon>
        <taxon>Blattodea</taxon>
        <taxon>Blattoidea</taxon>
        <taxon>Blattidae</taxon>
        <taxon>Blattinae</taxon>
        <taxon>Periplaneta</taxon>
    </lineage>
</organism>
<dbReference type="Proteomes" id="UP001148838">
    <property type="component" value="Unassembled WGS sequence"/>
</dbReference>
<protein>
    <submittedName>
        <fullName evidence="1">Uncharacterized protein</fullName>
    </submittedName>
</protein>
<accession>A0ABQ8SEG8</accession>
<proteinExistence type="predicted"/>
<evidence type="ECO:0000313" key="2">
    <source>
        <dbReference type="Proteomes" id="UP001148838"/>
    </source>
</evidence>
<keyword evidence="2" id="KW-1185">Reference proteome</keyword>
<dbReference type="EMBL" id="JAJSOF020000029">
    <property type="protein sequence ID" value="KAJ4432096.1"/>
    <property type="molecule type" value="Genomic_DNA"/>
</dbReference>
<comment type="caution">
    <text evidence="1">The sequence shown here is derived from an EMBL/GenBank/DDBJ whole genome shotgun (WGS) entry which is preliminary data.</text>
</comment>
<name>A0ABQ8SEG8_PERAM</name>
<evidence type="ECO:0000313" key="1">
    <source>
        <dbReference type="EMBL" id="KAJ4432096.1"/>
    </source>
</evidence>
<reference evidence="1 2" key="1">
    <citation type="journal article" date="2022" name="Allergy">
        <title>Genome assembly and annotation of Periplaneta americana reveal a comprehensive cockroach allergen profile.</title>
        <authorList>
            <person name="Wang L."/>
            <person name="Xiong Q."/>
            <person name="Saelim N."/>
            <person name="Wang L."/>
            <person name="Nong W."/>
            <person name="Wan A.T."/>
            <person name="Shi M."/>
            <person name="Liu X."/>
            <person name="Cao Q."/>
            <person name="Hui J.H.L."/>
            <person name="Sookrung N."/>
            <person name="Leung T.F."/>
            <person name="Tungtrongchitr A."/>
            <person name="Tsui S.K.W."/>
        </authorList>
    </citation>
    <scope>NUCLEOTIDE SEQUENCE [LARGE SCALE GENOMIC DNA]</scope>
    <source>
        <strain evidence="1">PWHHKU_190912</strain>
    </source>
</reference>
<gene>
    <name evidence="1" type="ORF">ANN_20710</name>
</gene>
<sequence>MVSLCEGDNEPPGSLKTIYARLNEKMKNFGGMKEGNGSAPRKTFYTQIPSEPDWNQICMEDRELALRHKRGNLD</sequence>